<sequence length="27" mass="3074">IFLISTGILVYLHVSSLIYQVIKKPLD</sequence>
<gene>
    <name evidence="1" type="ORF">METZ01_LOCUS422048</name>
</gene>
<organism evidence="1">
    <name type="scientific">marine metagenome</name>
    <dbReference type="NCBI Taxonomy" id="408172"/>
    <lineage>
        <taxon>unclassified sequences</taxon>
        <taxon>metagenomes</taxon>
        <taxon>ecological metagenomes</taxon>
    </lineage>
</organism>
<name>A0A382XEA3_9ZZZZ</name>
<proteinExistence type="predicted"/>
<reference evidence="1" key="1">
    <citation type="submission" date="2018-05" db="EMBL/GenBank/DDBJ databases">
        <authorList>
            <person name="Lanie J.A."/>
            <person name="Ng W.-L."/>
            <person name="Kazmierczak K.M."/>
            <person name="Andrzejewski T.M."/>
            <person name="Davidsen T.M."/>
            <person name="Wayne K.J."/>
            <person name="Tettelin H."/>
            <person name="Glass J.I."/>
            <person name="Rusch D."/>
            <person name="Podicherti R."/>
            <person name="Tsui H.-C.T."/>
            <person name="Winkler M.E."/>
        </authorList>
    </citation>
    <scope>NUCLEOTIDE SEQUENCE</scope>
</reference>
<dbReference type="EMBL" id="UINC01166960">
    <property type="protein sequence ID" value="SVD69194.1"/>
    <property type="molecule type" value="Genomic_DNA"/>
</dbReference>
<dbReference type="AlphaFoldDB" id="A0A382XEA3"/>
<feature type="non-terminal residue" evidence="1">
    <location>
        <position position="27"/>
    </location>
</feature>
<accession>A0A382XEA3</accession>
<protein>
    <submittedName>
        <fullName evidence="1">Uncharacterized protein</fullName>
    </submittedName>
</protein>
<feature type="non-terminal residue" evidence="1">
    <location>
        <position position="1"/>
    </location>
</feature>
<evidence type="ECO:0000313" key="1">
    <source>
        <dbReference type="EMBL" id="SVD69194.1"/>
    </source>
</evidence>